<dbReference type="Pfam" id="PF22848">
    <property type="entry name" value="ASD1_dom"/>
    <property type="match status" value="1"/>
</dbReference>
<comment type="caution">
    <text evidence="10">The sequence shown here is derived from an EMBL/GenBank/DDBJ whole genome shotgun (WGS) entry which is preliminary data.</text>
</comment>
<comment type="similarity">
    <text evidence="2">Belongs to the glycosyl hydrolase 51 family.</text>
</comment>
<proteinExistence type="inferred from homology"/>
<evidence type="ECO:0000313" key="11">
    <source>
        <dbReference type="Proteomes" id="UP000636010"/>
    </source>
</evidence>
<evidence type="ECO:0000256" key="7">
    <source>
        <dbReference type="ARBA" id="ARBA00023295"/>
    </source>
</evidence>
<comment type="catalytic activity">
    <reaction evidence="1">
        <text>Hydrolysis of terminal non-reducing alpha-L-arabinofuranoside residues in alpha-L-arabinosides.</text>
        <dbReference type="EC" id="3.2.1.55"/>
    </reaction>
</comment>
<dbReference type="InterPro" id="IPR055235">
    <property type="entry name" value="ASD1_cat"/>
</dbReference>
<dbReference type="EMBL" id="BMEC01000005">
    <property type="protein sequence ID" value="GGC32716.1"/>
    <property type="molecule type" value="Genomic_DNA"/>
</dbReference>
<dbReference type="Gene3D" id="2.60.40.1180">
    <property type="entry name" value="Golgi alpha-mannosidase II"/>
    <property type="match status" value="1"/>
</dbReference>
<comment type="subunit">
    <text evidence="3">Homohexamer; trimer of dimers.</text>
</comment>
<evidence type="ECO:0000256" key="4">
    <source>
        <dbReference type="ARBA" id="ARBA00012670"/>
    </source>
</evidence>
<evidence type="ECO:0000256" key="6">
    <source>
        <dbReference type="ARBA" id="ARBA00023277"/>
    </source>
</evidence>
<dbReference type="Pfam" id="PF06964">
    <property type="entry name" value="Alpha-L-AF_C"/>
    <property type="match status" value="1"/>
</dbReference>
<evidence type="ECO:0000256" key="3">
    <source>
        <dbReference type="ARBA" id="ARBA00011165"/>
    </source>
</evidence>
<dbReference type="InterPro" id="IPR013780">
    <property type="entry name" value="Glyco_hydro_b"/>
</dbReference>
<feature type="domain" description="Alpha-L-arabinofuranosidase C-terminal" evidence="9">
    <location>
        <begin position="318"/>
        <end position="509"/>
    </location>
</feature>
<reference evidence="11" key="1">
    <citation type="journal article" date="2019" name="Int. J. Syst. Evol. Microbiol.">
        <title>The Global Catalogue of Microorganisms (GCM) 10K type strain sequencing project: providing services to taxonomists for standard genome sequencing and annotation.</title>
        <authorList>
            <consortium name="The Broad Institute Genomics Platform"/>
            <consortium name="The Broad Institute Genome Sequencing Center for Infectious Disease"/>
            <person name="Wu L."/>
            <person name="Ma J."/>
        </authorList>
    </citation>
    <scope>NUCLEOTIDE SEQUENCE [LARGE SCALE GENOMIC DNA]</scope>
    <source>
        <strain evidence="11">CGMCC 1.10832</strain>
    </source>
</reference>
<dbReference type="PANTHER" id="PTHR43576:SF2">
    <property type="entry name" value="INTRACELLULAR EXO-ALPHA-L-ARABINOFURANOSIDASE 2"/>
    <property type="match status" value="1"/>
</dbReference>
<keyword evidence="6" id="KW-0119">Carbohydrate metabolism</keyword>
<evidence type="ECO:0000256" key="2">
    <source>
        <dbReference type="ARBA" id="ARBA00007186"/>
    </source>
</evidence>
<gene>
    <name evidence="10" type="ORF">GCM10011506_17730</name>
</gene>
<keyword evidence="7" id="KW-0326">Glycosidase</keyword>
<dbReference type="PANTHER" id="PTHR43576">
    <property type="entry name" value="ALPHA-L-ARABINOFURANOSIDASE C-RELATED"/>
    <property type="match status" value="1"/>
</dbReference>
<dbReference type="InterPro" id="IPR017853">
    <property type="entry name" value="GH"/>
</dbReference>
<name>A0ABQ1LZX2_9BACT</name>
<dbReference type="RefSeq" id="WP_188462468.1">
    <property type="nucleotide sequence ID" value="NZ_BAABHU010000005.1"/>
</dbReference>
<organism evidence="10 11">
    <name type="scientific">Marivirga lumbricoides</name>
    <dbReference type="NCBI Taxonomy" id="1046115"/>
    <lineage>
        <taxon>Bacteria</taxon>
        <taxon>Pseudomonadati</taxon>
        <taxon>Bacteroidota</taxon>
        <taxon>Cytophagia</taxon>
        <taxon>Cytophagales</taxon>
        <taxon>Marivirgaceae</taxon>
        <taxon>Marivirga</taxon>
    </lineage>
</organism>
<dbReference type="EC" id="3.2.1.55" evidence="4"/>
<feature type="signal peptide" evidence="8">
    <location>
        <begin position="1"/>
        <end position="20"/>
    </location>
</feature>
<evidence type="ECO:0000259" key="9">
    <source>
        <dbReference type="SMART" id="SM00813"/>
    </source>
</evidence>
<dbReference type="SUPFAM" id="SSF51445">
    <property type="entry name" value="(Trans)glycosidases"/>
    <property type="match status" value="1"/>
</dbReference>
<keyword evidence="5" id="KW-0378">Hydrolase</keyword>
<dbReference type="Proteomes" id="UP000636010">
    <property type="component" value="Unassembled WGS sequence"/>
</dbReference>
<keyword evidence="8" id="KW-0732">Signal</keyword>
<dbReference type="Gene3D" id="3.20.20.80">
    <property type="entry name" value="Glycosidases"/>
    <property type="match status" value="1"/>
</dbReference>
<evidence type="ECO:0000313" key="10">
    <source>
        <dbReference type="EMBL" id="GGC32716.1"/>
    </source>
</evidence>
<evidence type="ECO:0000256" key="1">
    <source>
        <dbReference type="ARBA" id="ARBA00001462"/>
    </source>
</evidence>
<evidence type="ECO:0000256" key="5">
    <source>
        <dbReference type="ARBA" id="ARBA00022801"/>
    </source>
</evidence>
<protein>
    <recommendedName>
        <fullName evidence="4">non-reducing end alpha-L-arabinofuranosidase</fullName>
        <ecNumber evidence="4">3.2.1.55</ecNumber>
    </recommendedName>
</protein>
<dbReference type="SUPFAM" id="SSF51011">
    <property type="entry name" value="Glycosyl hydrolase domain"/>
    <property type="match status" value="1"/>
</dbReference>
<sequence>MKKKIYLICLLSCTALIALAQHKTSVFINADQGKHIINKNIYGHFAEHLGRCIYGGFYVGENNEKIPNTAGVRNDVIEALKELKVPVLRWPGGCFADTYHWMDGIGPKDERPTIVNQWWGGVTEDNSFGTHDFLNMCEMLGAEPYLAGNVGSGAVHELADWVQYVNHNGTSPMADLRRENGRKEPWGVKYWGVGNEMWGCGGHMTPEYYANVFRQYSTFMTDWSNSSSLFRIASGANVGDYHWTEVLMRDVPKNLVEGVALHSYSFVEWNEKGSATAFNEAQYFSTMETALKMEELVTRHSTIMDKYDPEKRIALVVDEWGGWYNVEEGTNPGFLYQQNTMRDAMIAGTTLNIFNNHADRVRMANLAQTINVLQAVILTNESEMILTPTYHVMKMYNVHQDATLLPLEVMGGSTYEMNGKKLPAISASASKNKAGVIHASLVNIHASESKEIEIVLRGTENSKVSGTILKSAKLQDFNSFENPDKIKTEDFKGFKRKGDKITVTLPPFSVVVLKIEK</sequence>
<accession>A0ABQ1LZX2</accession>
<keyword evidence="11" id="KW-1185">Reference proteome</keyword>
<dbReference type="InterPro" id="IPR010720">
    <property type="entry name" value="Alpha-L-AF_C"/>
</dbReference>
<evidence type="ECO:0000256" key="8">
    <source>
        <dbReference type="SAM" id="SignalP"/>
    </source>
</evidence>
<feature type="chain" id="PRO_5046692210" description="non-reducing end alpha-L-arabinofuranosidase" evidence="8">
    <location>
        <begin position="21"/>
        <end position="517"/>
    </location>
</feature>
<dbReference type="SMART" id="SM00813">
    <property type="entry name" value="Alpha-L-AF_C"/>
    <property type="match status" value="1"/>
</dbReference>